<evidence type="ECO:0000256" key="4">
    <source>
        <dbReference type="ARBA" id="ARBA00022777"/>
    </source>
</evidence>
<dbReference type="InterPro" id="IPR009050">
    <property type="entry name" value="Globin-like_sf"/>
</dbReference>
<dbReference type="Gene3D" id="1.10.238.10">
    <property type="entry name" value="EF-hand"/>
    <property type="match status" value="1"/>
</dbReference>
<gene>
    <name evidence="12" type="ORF">EVOR1521_LOCUS30012</name>
</gene>
<feature type="compositionally biased region" description="Low complexity" evidence="9">
    <location>
        <begin position="788"/>
        <end position="804"/>
    </location>
</feature>
<name>A0AA36JPC2_9DINO</name>
<keyword evidence="4" id="KW-0418">Kinase</keyword>
<dbReference type="InterPro" id="IPR011009">
    <property type="entry name" value="Kinase-like_dom_sf"/>
</dbReference>
<feature type="region of interest" description="Disordered" evidence="9">
    <location>
        <begin position="1427"/>
        <end position="1465"/>
    </location>
</feature>
<dbReference type="SUPFAM" id="SSF46458">
    <property type="entry name" value="Globin-like"/>
    <property type="match status" value="3"/>
</dbReference>
<proteinExistence type="inferred from homology"/>
<dbReference type="GO" id="GO:0005524">
    <property type="term" value="F:ATP binding"/>
    <property type="evidence" value="ECO:0007669"/>
    <property type="project" value="UniProtKB-UniRule"/>
</dbReference>
<keyword evidence="1" id="KW-0723">Serine/threonine-protein kinase</keyword>
<organism evidence="12 13">
    <name type="scientific">Effrenium voratum</name>
    <dbReference type="NCBI Taxonomy" id="2562239"/>
    <lineage>
        <taxon>Eukaryota</taxon>
        <taxon>Sar</taxon>
        <taxon>Alveolata</taxon>
        <taxon>Dinophyceae</taxon>
        <taxon>Suessiales</taxon>
        <taxon>Symbiodiniaceae</taxon>
        <taxon>Effrenium</taxon>
    </lineage>
</organism>
<feature type="region of interest" description="Disordered" evidence="9">
    <location>
        <begin position="778"/>
        <end position="836"/>
    </location>
</feature>
<dbReference type="PROSITE" id="PS50222">
    <property type="entry name" value="EF_HAND_2"/>
    <property type="match status" value="1"/>
</dbReference>
<dbReference type="GO" id="GO:0005737">
    <property type="term" value="C:cytoplasm"/>
    <property type="evidence" value="ECO:0007669"/>
    <property type="project" value="TreeGrafter"/>
</dbReference>
<keyword evidence="6 8" id="KW-0067">ATP-binding</keyword>
<evidence type="ECO:0000256" key="2">
    <source>
        <dbReference type="ARBA" id="ARBA00022679"/>
    </source>
</evidence>
<dbReference type="InterPro" id="IPR017441">
    <property type="entry name" value="Protein_kinase_ATP_BS"/>
</dbReference>
<sequence>MSIHSILTTAASKTSGRAGFVSEAVFLDAAGRRVGGFYRLEAAEAFLAAGGSRCPVTNQPVAKVQEVPSILEDPKTWFRICDADGDRRLSRDEVVAALKAQLPLDNNAIDRFRTDDSAWRMWDTDGSGFIEYTEIMDEDRGLLKFVRDTFSKAEAERPVPDLRKDRHGWYRRWDEDGSGELEFEEVVRAFAKSFKIDAGVQYLAEKFKLDERAAYKLSEVLSTKPNKKDVLKALDIHLAASNNPSALVMLKLADLRRDVPLGEVPYGTKGYRDRPYLGSYDREGRRIRDDRREREPREREGGEQPAAPRDRGEKGDRRDLPVVQKREMAAEDWKDSNIGAIGSDEDKALRKLAASKEAAWAGAGSKPGIQVWRVEHFHVVPVDPGTYGKFHKGDSYIVLRTVENDSGKLLHTIHYYIGSQSTTDEKGTAAYKTVELDDLLDGEPKQVREEMGKESPDFAGLFPELQYLDGGVDSGFKHVVPEGHDTKLYQIRRVKGKTTVLQIPVRKDLINDSDSFVLDAADKIYVYDGPKASPFEKRQANEHAEHVETLRVIAEKNAEIVGTAEVMAIEAMAIEAMAIEAMAIEAAAAGLGVQGSMMGWQSGFCGAMHGQAIARSAAEPKPRRKAGVSRAMAGDGCGCLSAAQAEPSVSLQIDLRRDWALLYAFPDPSLAAAMLETQFEAGFVDTEPAPRKLAELLASHEGQVHFLAKFLAQRGQSAAEEFRNRLNKGQPVRARGYHFSGEVINEALRGWEKQNLLKRRSPAVPSSWQHCEVFSRAPPTRPAEQFVAPPERQAAAPTAPTAPAGLRGFMDSSRRRTLGGETDENDKGYNSYSVGSKKSSALRGRIEGDDVDVDMDFSSAIEVDLATGLGTGVQRDSFGFGSHSAAVRRSGKAASFQHTNHSVANNRMQTVQGLEQMPFDHQIRGMRWKGDGVCCFILAGSGGIDAFRASRVLPHLLHLSTLSSGHLGQADLGGFRACVLLCDLMEWPASEQGAEDLLAACKELASNGSAVAVVAVFLSPIPGGPDRDAVSTQALHSAVLAAGADCVLFSCPTHPVTFRHLQAAIQGTEAWHERIAEAIESAQAKLARAQEQRWQRHYQIALRKIVWKAPQTVFPHIPQEDAQIDEREDGVGDYSFVRVIGSGAFGSVFLGRHPRLGDVAVKAIKKASIKNVFDLAKVERELSILMGVLDHPNVLQILSCLHSANNLYIVMEFLGEYTLHTYLQLRQTGSARNVLMLPFQEVQSVFGDILKAIAHCHAAHVCHRDLKFKNMMIDANSRVTIVDFGLAVQVAPGQELHDSCGTVPFAAPEVMRCSSTKGYDGTYADTWSIAVCLVELLCGLGTVESIIGLTPDDESNFEHIAQQCLLLCTDYVHQLVLSYAGKDVQGVHRNDLVKTMRGVFRENLKSRMTVRDIGALEAFSAKAGPLPKVRKHRGENDDDERSSWTMSQYSAGPKSGGGSNQDAEETLSDLSVQDWMGPEVGDLRPVQPLLERIGGSQTVVKVVSTVYDWLLPRPEFGRFFLACPLKMGRIRAGISSFLTELLEDSDKADLEMLSNVHWNLGVSDFLFTDFADALLEAFRTWGSRGDSAMAEIQAALEKVRLPITAGHRARLAAAQTDRCPQEIVWLVSSLDCSADDFAHGLSDLLTQDARLEACLNDEKRGENISSETLVKFSRSFWQGTIDTAMEEVFFGESPLFQQDIGAVTLFCENVRQVLSETGMDDNDAKDVQVLMEHSGELVLNRVRNAKLVQAPSCAHDVHWFRKVLMDLCKADPFLQFFADNPKMENCISSIFKLIMNGGAPPAGVNFSSKLRGAHQDLYLTDARYSAFVAHIDKVLRAMFPWPVHPAAVASSNIRSLEGFRTEVLCGSTLRSSRLQAVEGMLNSSADSSKQRVARNARRGRVMAAMQRCATKLFEAIASDNRVSVFFRNTDPACKDRKARYLGCAMGGNLPTVQSSPLVNSAKSLDSTTANSVGSPPSSTASAAVITPASSLKQQHLLFRITDYHFDVFLDHVRRALAGEDPEAADLAPAQLEALRPNVVLQSRTSCPATGAASGARGCPFRRVVDGGAPLLEKVGGTEEIEKILTHMEREAASSPVLVPFLNGHESLPCRTKILELLADAAAGDNLPQFQPDKLQEAHSHLRLLPEHCEMWLGCFNRSMVAHILPPEVARKLQNCFHTLTSALLERMPRMKSDEEDDSNLMHEDKPTLDWGNLQGLIDELEGESGLSKLIESWYQHISEEPLISVFFTGTRPQVMMFQTKFWKKVLREGLHPDGRRQMQMIHIHQHLRITHTHFDCFVRCLLAACEALSLSQGSSNNMRAAVECFRPHIVTEN</sequence>
<feature type="region of interest" description="Disordered" evidence="9">
    <location>
        <begin position="272"/>
        <end position="322"/>
    </location>
</feature>
<dbReference type="Pfam" id="PF00069">
    <property type="entry name" value="Pkinase"/>
    <property type="match status" value="1"/>
</dbReference>
<dbReference type="Gene3D" id="1.10.510.10">
    <property type="entry name" value="Transferase(Phosphotransferase) domain 1"/>
    <property type="match status" value="1"/>
</dbReference>
<evidence type="ECO:0000256" key="1">
    <source>
        <dbReference type="ARBA" id="ARBA00022527"/>
    </source>
</evidence>
<keyword evidence="13" id="KW-1185">Reference proteome</keyword>
<dbReference type="InterPro" id="IPR011992">
    <property type="entry name" value="EF-hand-dom_pair"/>
</dbReference>
<dbReference type="InterPro" id="IPR008271">
    <property type="entry name" value="Ser/Thr_kinase_AS"/>
</dbReference>
<evidence type="ECO:0000256" key="8">
    <source>
        <dbReference type="PROSITE-ProRule" id="PRU10141"/>
    </source>
</evidence>
<reference evidence="12" key="1">
    <citation type="submission" date="2023-08" db="EMBL/GenBank/DDBJ databases">
        <authorList>
            <person name="Chen Y."/>
            <person name="Shah S."/>
            <person name="Dougan E. K."/>
            <person name="Thang M."/>
            <person name="Chan C."/>
        </authorList>
    </citation>
    <scope>NUCLEOTIDE SEQUENCE</scope>
</reference>
<dbReference type="GO" id="GO:0035556">
    <property type="term" value="P:intracellular signal transduction"/>
    <property type="evidence" value="ECO:0007669"/>
    <property type="project" value="TreeGrafter"/>
</dbReference>
<dbReference type="PROSITE" id="PS00018">
    <property type="entry name" value="EF_HAND_1"/>
    <property type="match status" value="3"/>
</dbReference>
<dbReference type="Pfam" id="PF00626">
    <property type="entry name" value="Gelsolin"/>
    <property type="match status" value="1"/>
</dbReference>
<dbReference type="PRINTS" id="PR00597">
    <property type="entry name" value="GELSOLIN"/>
</dbReference>
<protein>
    <submittedName>
        <fullName evidence="12">Uncharacterized protein</fullName>
    </submittedName>
</protein>
<dbReference type="InterPro" id="IPR000719">
    <property type="entry name" value="Prot_kinase_dom"/>
</dbReference>
<keyword evidence="3 8" id="KW-0547">Nucleotide-binding</keyword>
<dbReference type="GO" id="GO:0051015">
    <property type="term" value="F:actin filament binding"/>
    <property type="evidence" value="ECO:0007669"/>
    <property type="project" value="InterPro"/>
</dbReference>
<comment type="caution">
    <text evidence="12">The sequence shown here is derived from an EMBL/GenBank/DDBJ whole genome shotgun (WGS) entry which is preliminary data.</text>
</comment>
<dbReference type="SMART" id="SM00220">
    <property type="entry name" value="S_TKc"/>
    <property type="match status" value="1"/>
</dbReference>
<evidence type="ECO:0000313" key="13">
    <source>
        <dbReference type="Proteomes" id="UP001178507"/>
    </source>
</evidence>
<dbReference type="InterPro" id="IPR012292">
    <property type="entry name" value="Globin/Proto"/>
</dbReference>
<feature type="binding site" evidence="8">
    <location>
        <position position="1166"/>
    </location>
    <ligand>
        <name>ATP</name>
        <dbReference type="ChEBI" id="CHEBI:30616"/>
    </ligand>
</feature>
<accession>A0AA36JPC2</accession>
<feature type="domain" description="Protein kinase" evidence="10">
    <location>
        <begin position="1134"/>
        <end position="1419"/>
    </location>
</feature>
<evidence type="ECO:0000256" key="7">
    <source>
        <dbReference type="ARBA" id="ARBA00024334"/>
    </source>
</evidence>
<dbReference type="PROSITE" id="PS00107">
    <property type="entry name" value="PROTEIN_KINASE_ATP"/>
    <property type="match status" value="1"/>
</dbReference>
<dbReference type="EMBL" id="CAUJNA010003731">
    <property type="protein sequence ID" value="CAJ1408751.1"/>
    <property type="molecule type" value="Genomic_DNA"/>
</dbReference>
<dbReference type="InterPro" id="IPR029006">
    <property type="entry name" value="ADF-H/Gelsolin-like_dom_sf"/>
</dbReference>
<dbReference type="SUPFAM" id="SSF56112">
    <property type="entry name" value="Protein kinase-like (PK-like)"/>
    <property type="match status" value="1"/>
</dbReference>
<dbReference type="InterPro" id="IPR002048">
    <property type="entry name" value="EF_hand_dom"/>
</dbReference>
<dbReference type="SMART" id="SM00054">
    <property type="entry name" value="EFh"/>
    <property type="match status" value="3"/>
</dbReference>
<comment type="similarity">
    <text evidence="7">Belongs to the protein kinase superfamily. Ser/Thr protein kinase family. CDPK subfamily.</text>
</comment>
<dbReference type="SUPFAM" id="SSF47473">
    <property type="entry name" value="EF-hand"/>
    <property type="match status" value="1"/>
</dbReference>
<dbReference type="PANTHER" id="PTHR24346">
    <property type="entry name" value="MAP/MICROTUBULE AFFINITY-REGULATING KINASE"/>
    <property type="match status" value="1"/>
</dbReference>
<evidence type="ECO:0000259" key="10">
    <source>
        <dbReference type="PROSITE" id="PS50011"/>
    </source>
</evidence>
<evidence type="ECO:0000256" key="6">
    <source>
        <dbReference type="ARBA" id="ARBA00022840"/>
    </source>
</evidence>
<dbReference type="InterPro" id="IPR018247">
    <property type="entry name" value="EF_Hand_1_Ca_BS"/>
</dbReference>
<dbReference type="SUPFAM" id="SSF55753">
    <property type="entry name" value="Actin depolymerizing proteins"/>
    <property type="match status" value="2"/>
</dbReference>
<dbReference type="GO" id="GO:0004674">
    <property type="term" value="F:protein serine/threonine kinase activity"/>
    <property type="evidence" value="ECO:0007669"/>
    <property type="project" value="UniProtKB-KW"/>
</dbReference>
<evidence type="ECO:0000256" key="5">
    <source>
        <dbReference type="ARBA" id="ARBA00022837"/>
    </source>
</evidence>
<dbReference type="PANTHER" id="PTHR24346:SF82">
    <property type="entry name" value="KP78A-RELATED"/>
    <property type="match status" value="1"/>
</dbReference>
<dbReference type="PROSITE" id="PS50011">
    <property type="entry name" value="PROTEIN_KINASE_DOM"/>
    <property type="match status" value="1"/>
</dbReference>
<dbReference type="GO" id="GO:0020037">
    <property type="term" value="F:heme binding"/>
    <property type="evidence" value="ECO:0007669"/>
    <property type="project" value="InterPro"/>
</dbReference>
<dbReference type="InterPro" id="IPR007122">
    <property type="entry name" value="Villin/Gelsolin"/>
</dbReference>
<dbReference type="GO" id="GO:0005509">
    <property type="term" value="F:calcium ion binding"/>
    <property type="evidence" value="ECO:0007669"/>
    <property type="project" value="InterPro"/>
</dbReference>
<evidence type="ECO:0000256" key="9">
    <source>
        <dbReference type="SAM" id="MobiDB-lite"/>
    </source>
</evidence>
<evidence type="ECO:0000256" key="3">
    <source>
        <dbReference type="ARBA" id="ARBA00022741"/>
    </source>
</evidence>
<dbReference type="InterPro" id="IPR007123">
    <property type="entry name" value="Gelsolin-like_dom"/>
</dbReference>
<evidence type="ECO:0000313" key="12">
    <source>
        <dbReference type="EMBL" id="CAJ1408751.1"/>
    </source>
</evidence>
<dbReference type="Gene3D" id="1.10.490.10">
    <property type="entry name" value="Globins"/>
    <property type="match status" value="4"/>
</dbReference>
<feature type="domain" description="EF-hand" evidence="11">
    <location>
        <begin position="69"/>
        <end position="104"/>
    </location>
</feature>
<dbReference type="PROSITE" id="PS00108">
    <property type="entry name" value="PROTEIN_KINASE_ST"/>
    <property type="match status" value="1"/>
</dbReference>
<keyword evidence="5" id="KW-0106">Calcium</keyword>
<dbReference type="CDD" id="cd11290">
    <property type="entry name" value="gelsolin_S1_like"/>
    <property type="match status" value="1"/>
</dbReference>
<dbReference type="Gene3D" id="3.40.20.10">
    <property type="entry name" value="Severin"/>
    <property type="match status" value="2"/>
</dbReference>
<dbReference type="SMART" id="SM00262">
    <property type="entry name" value="GEL"/>
    <property type="match status" value="2"/>
</dbReference>
<dbReference type="Proteomes" id="UP001178507">
    <property type="component" value="Unassembled WGS sequence"/>
</dbReference>
<evidence type="ECO:0000259" key="11">
    <source>
        <dbReference type="PROSITE" id="PS50222"/>
    </source>
</evidence>
<keyword evidence="2" id="KW-0808">Transferase</keyword>
<dbReference type="GO" id="GO:0019825">
    <property type="term" value="F:oxygen binding"/>
    <property type="evidence" value="ECO:0007669"/>
    <property type="project" value="InterPro"/>
</dbReference>